<dbReference type="Gene3D" id="2.40.50.120">
    <property type="match status" value="1"/>
</dbReference>
<dbReference type="GO" id="GO:0043113">
    <property type="term" value="P:receptor clustering"/>
    <property type="evidence" value="ECO:0007669"/>
    <property type="project" value="InterPro"/>
</dbReference>
<name>A0A8R1XNN5_ONCVO</name>
<reference evidence="4" key="2">
    <citation type="submission" date="2022-06" db="UniProtKB">
        <authorList>
            <consortium name="EnsemblMetazoa"/>
        </authorList>
    </citation>
    <scope>IDENTIFICATION</scope>
</reference>
<dbReference type="InterPro" id="IPR008993">
    <property type="entry name" value="TIMP-like_OB-fold"/>
</dbReference>
<dbReference type="EMBL" id="CMVM020000343">
    <property type="status" value="NOT_ANNOTATED_CDS"/>
    <property type="molecule type" value="Genomic_DNA"/>
</dbReference>
<organism evidence="4 5">
    <name type="scientific">Onchocerca volvulus</name>
    <dbReference type="NCBI Taxonomy" id="6282"/>
    <lineage>
        <taxon>Eukaryota</taxon>
        <taxon>Metazoa</taxon>
        <taxon>Ecdysozoa</taxon>
        <taxon>Nematoda</taxon>
        <taxon>Chromadorea</taxon>
        <taxon>Rhabditida</taxon>
        <taxon>Spirurina</taxon>
        <taxon>Spiruromorpha</taxon>
        <taxon>Filarioidea</taxon>
        <taxon>Onchocercidae</taxon>
        <taxon>Onchocerca</taxon>
    </lineage>
</organism>
<feature type="domain" description="NtA" evidence="3">
    <location>
        <begin position="28"/>
        <end position="146"/>
    </location>
</feature>
<dbReference type="SUPFAM" id="SSF50242">
    <property type="entry name" value="TIMP-like"/>
    <property type="match status" value="1"/>
</dbReference>
<dbReference type="GO" id="GO:0043236">
    <property type="term" value="F:laminin binding"/>
    <property type="evidence" value="ECO:0007669"/>
    <property type="project" value="InterPro"/>
</dbReference>
<dbReference type="Proteomes" id="UP000024404">
    <property type="component" value="Unassembled WGS sequence"/>
</dbReference>
<evidence type="ECO:0000313" key="5">
    <source>
        <dbReference type="Proteomes" id="UP000024404"/>
    </source>
</evidence>
<dbReference type="InterPro" id="IPR004850">
    <property type="entry name" value="NtA_dom"/>
</dbReference>
<comment type="caution">
    <text evidence="1">Lacks conserved residue(s) required for the propagation of feature annotation.</text>
</comment>
<dbReference type="EnsemblMetazoa" id="OVOC10521.1">
    <property type="protein sequence ID" value="OVOC10521.1"/>
    <property type="gene ID" value="WBGene00247330"/>
</dbReference>
<dbReference type="Pfam" id="PF03146">
    <property type="entry name" value="NtA"/>
    <property type="match status" value="1"/>
</dbReference>
<dbReference type="GO" id="GO:0005886">
    <property type="term" value="C:plasma membrane"/>
    <property type="evidence" value="ECO:0007669"/>
    <property type="project" value="GOC"/>
</dbReference>
<feature type="signal peptide" evidence="2">
    <location>
        <begin position="1"/>
        <end position="22"/>
    </location>
</feature>
<proteinExistence type="predicted"/>
<protein>
    <submittedName>
        <fullName evidence="4">NtA domain-containing protein</fullName>
    </submittedName>
</protein>
<feature type="chain" id="PRO_5035860382" evidence="2">
    <location>
        <begin position="23"/>
        <end position="166"/>
    </location>
</feature>
<dbReference type="AlphaFoldDB" id="A0A8R1XNN5"/>
<accession>A0A8R1XNN5</accession>
<dbReference type="OMA" id="FINCFNY"/>
<evidence type="ECO:0000313" key="4">
    <source>
        <dbReference type="EnsemblMetazoa" id="OVOC10521.1"/>
    </source>
</evidence>
<keyword evidence="5" id="KW-1185">Reference proteome</keyword>
<evidence type="ECO:0000259" key="3">
    <source>
        <dbReference type="PROSITE" id="PS51121"/>
    </source>
</evidence>
<evidence type="ECO:0000256" key="1">
    <source>
        <dbReference type="PROSITE-ProRule" id="PRU00443"/>
    </source>
</evidence>
<keyword evidence="2" id="KW-0732">Signal</keyword>
<evidence type="ECO:0000256" key="2">
    <source>
        <dbReference type="SAM" id="SignalP"/>
    </source>
</evidence>
<reference evidence="5" key="1">
    <citation type="submission" date="2013-10" db="EMBL/GenBank/DDBJ databases">
        <title>Genome sequencing of Onchocerca volvulus.</title>
        <authorList>
            <person name="Cotton J."/>
            <person name="Tsai J."/>
            <person name="Stanley E."/>
            <person name="Tracey A."/>
            <person name="Holroyd N."/>
            <person name="Lustigman S."/>
            <person name="Berriman M."/>
        </authorList>
    </citation>
    <scope>NUCLEOTIDE SEQUENCE</scope>
</reference>
<dbReference type="PROSITE" id="PS51121">
    <property type="entry name" value="NTA"/>
    <property type="match status" value="1"/>
</dbReference>
<sequence length="166" mass="19041">MSSMIIHLQLLILSLIVGLLSSHKSYNCLFDPTKFNETLQHASIVISATVLDVTVDPRDNQLQTATVRVKRIFKGFNIINGRTKIAIHGLGNIQFCPSILRERDTKIILLNELNGLFYLNSSLVPVNLNVLDQLNDLFQGWTRKKQRHIKKSENFINCFNYQKIFN</sequence>